<evidence type="ECO:0000313" key="5">
    <source>
        <dbReference type="Proteomes" id="UP001157091"/>
    </source>
</evidence>
<evidence type="ECO:0000313" key="4">
    <source>
        <dbReference type="EMBL" id="GMA23389.1"/>
    </source>
</evidence>
<dbReference type="InterPro" id="IPR013154">
    <property type="entry name" value="ADH-like_N"/>
</dbReference>
<keyword evidence="5" id="KW-1185">Reference proteome</keyword>
<dbReference type="PANTHER" id="PTHR48106">
    <property type="entry name" value="QUINONE OXIDOREDUCTASE PIG3-RELATED"/>
    <property type="match status" value="1"/>
</dbReference>
<dbReference type="InterPro" id="IPR036291">
    <property type="entry name" value="NAD(P)-bd_dom_sf"/>
</dbReference>
<keyword evidence="2" id="KW-0560">Oxidoreductase</keyword>
<comment type="caution">
    <text evidence="4">The sequence shown here is derived from an EMBL/GenBank/DDBJ whole genome shotgun (WGS) entry which is preliminary data.</text>
</comment>
<evidence type="ECO:0000256" key="2">
    <source>
        <dbReference type="ARBA" id="ARBA00023002"/>
    </source>
</evidence>
<dbReference type="NCBIfam" id="TIGR02824">
    <property type="entry name" value="quinone_pig3"/>
    <property type="match status" value="1"/>
</dbReference>
<reference evidence="5" key="1">
    <citation type="journal article" date="2019" name="Int. J. Syst. Evol. Microbiol.">
        <title>The Global Catalogue of Microorganisms (GCM) 10K type strain sequencing project: providing services to taxonomists for standard genome sequencing and annotation.</title>
        <authorList>
            <consortium name="The Broad Institute Genomics Platform"/>
            <consortium name="The Broad Institute Genome Sequencing Center for Infectious Disease"/>
            <person name="Wu L."/>
            <person name="Ma J."/>
        </authorList>
    </citation>
    <scope>NUCLEOTIDE SEQUENCE [LARGE SCALE GENOMIC DNA]</scope>
    <source>
        <strain evidence="5">NBRC 106348</strain>
    </source>
</reference>
<name>A0ABQ6I0T0_9MICO</name>
<dbReference type="Gene3D" id="3.40.50.720">
    <property type="entry name" value="NAD(P)-binding Rossmann-like Domain"/>
    <property type="match status" value="1"/>
</dbReference>
<dbReference type="Proteomes" id="UP001157091">
    <property type="component" value="Unassembled WGS sequence"/>
</dbReference>
<accession>A0ABQ6I0T0</accession>
<protein>
    <submittedName>
        <fullName evidence="4">NAD(P)H quinone oxidoreductase</fullName>
    </submittedName>
</protein>
<dbReference type="InterPro" id="IPR011032">
    <property type="entry name" value="GroES-like_sf"/>
</dbReference>
<dbReference type="Pfam" id="PF13602">
    <property type="entry name" value="ADH_zinc_N_2"/>
    <property type="match status" value="1"/>
</dbReference>
<organism evidence="4 5">
    <name type="scientific">Luteimicrobium album</name>
    <dbReference type="NCBI Taxonomy" id="1054550"/>
    <lineage>
        <taxon>Bacteria</taxon>
        <taxon>Bacillati</taxon>
        <taxon>Actinomycetota</taxon>
        <taxon>Actinomycetes</taxon>
        <taxon>Micrococcales</taxon>
        <taxon>Luteimicrobium</taxon>
    </lineage>
</organism>
<dbReference type="SUPFAM" id="SSF50129">
    <property type="entry name" value="GroES-like"/>
    <property type="match status" value="1"/>
</dbReference>
<evidence type="ECO:0000259" key="3">
    <source>
        <dbReference type="SMART" id="SM00829"/>
    </source>
</evidence>
<dbReference type="CDD" id="cd05276">
    <property type="entry name" value="p53_inducible_oxidoreductase"/>
    <property type="match status" value="1"/>
</dbReference>
<dbReference type="InterPro" id="IPR020843">
    <property type="entry name" value="ER"/>
</dbReference>
<feature type="domain" description="Enoyl reductase (ER)" evidence="3">
    <location>
        <begin position="12"/>
        <end position="325"/>
    </location>
</feature>
<proteinExistence type="predicted"/>
<gene>
    <name evidence="4" type="ORF">GCM10025864_11480</name>
</gene>
<dbReference type="Pfam" id="PF08240">
    <property type="entry name" value="ADH_N"/>
    <property type="match status" value="1"/>
</dbReference>
<evidence type="ECO:0000256" key="1">
    <source>
        <dbReference type="ARBA" id="ARBA00022857"/>
    </source>
</evidence>
<keyword evidence="1" id="KW-0521">NADP</keyword>
<dbReference type="SMART" id="SM00829">
    <property type="entry name" value="PKS_ER"/>
    <property type="match status" value="1"/>
</dbReference>
<sequence length="327" mass="33789">MLMRVVQITRPGGPEQLTVREVSDPSPGPGEVLVDVAAAGVNRADLLQRQGHYPPPPGAPAWPGLEASGTIAALGDGVDGWTVGNRVAALVTGGGYAERLVVPSGQLLRVPDELDLVDAAGLPEAVCTAWSNLTGPGRLRPGERVLVHGGSGGIGSVAIQLVAASGAWGATTAGGPDRAARCLELGADLAVDHRSEDFVAAVRDATDGHGVDVVLDVVGAGYLARNVEVLADEGRLVMIGMQQGRRAELDLGEVMTRRLTVTGTTLRSRTREAKAAIVADVAARAWPWLDDGRLGPVIGARLPLDEAARAHELVESGTVFGKVLLLP</sequence>
<dbReference type="SUPFAM" id="SSF51735">
    <property type="entry name" value="NAD(P)-binding Rossmann-fold domains"/>
    <property type="match status" value="1"/>
</dbReference>
<dbReference type="EMBL" id="BSUK01000001">
    <property type="protein sequence ID" value="GMA23389.1"/>
    <property type="molecule type" value="Genomic_DNA"/>
</dbReference>
<dbReference type="InterPro" id="IPR014189">
    <property type="entry name" value="Quinone_OxRdtase_PIG3"/>
</dbReference>
<dbReference type="Gene3D" id="3.90.180.10">
    <property type="entry name" value="Medium-chain alcohol dehydrogenases, catalytic domain"/>
    <property type="match status" value="1"/>
</dbReference>
<dbReference type="PANTHER" id="PTHR48106:SF8">
    <property type="entry name" value="OS02G0805600 PROTEIN"/>
    <property type="match status" value="1"/>
</dbReference>